<dbReference type="AlphaFoldDB" id="A0A919UAY7"/>
<organism evidence="1 2">
    <name type="scientific">Dactylosporangium siamense</name>
    <dbReference type="NCBI Taxonomy" id="685454"/>
    <lineage>
        <taxon>Bacteria</taxon>
        <taxon>Bacillati</taxon>
        <taxon>Actinomycetota</taxon>
        <taxon>Actinomycetes</taxon>
        <taxon>Micromonosporales</taxon>
        <taxon>Micromonosporaceae</taxon>
        <taxon>Dactylosporangium</taxon>
    </lineage>
</organism>
<comment type="caution">
    <text evidence="1">The sequence shown here is derived from an EMBL/GenBank/DDBJ whole genome shotgun (WGS) entry which is preliminary data.</text>
</comment>
<evidence type="ECO:0000313" key="2">
    <source>
        <dbReference type="Proteomes" id="UP000660611"/>
    </source>
</evidence>
<sequence>MVARPELEDTVEPSFILNLRNAADALCDDFTPIDESNVGSPVGPVNLSFIERLRLIGDDGLRVR</sequence>
<protein>
    <submittedName>
        <fullName evidence="1">Uncharacterized protein</fullName>
    </submittedName>
</protein>
<keyword evidence="2" id="KW-1185">Reference proteome</keyword>
<reference evidence="1" key="1">
    <citation type="submission" date="2021-01" db="EMBL/GenBank/DDBJ databases">
        <title>Whole genome shotgun sequence of Dactylosporangium siamense NBRC 106093.</title>
        <authorList>
            <person name="Komaki H."/>
            <person name="Tamura T."/>
        </authorList>
    </citation>
    <scope>NUCLEOTIDE SEQUENCE</scope>
    <source>
        <strain evidence="1">NBRC 106093</strain>
    </source>
</reference>
<dbReference type="EMBL" id="BONQ01000031">
    <property type="protein sequence ID" value="GIG44128.1"/>
    <property type="molecule type" value="Genomic_DNA"/>
</dbReference>
<proteinExistence type="predicted"/>
<name>A0A919UAY7_9ACTN</name>
<gene>
    <name evidence="1" type="ORF">Dsi01nite_021690</name>
</gene>
<dbReference type="Proteomes" id="UP000660611">
    <property type="component" value="Unassembled WGS sequence"/>
</dbReference>
<evidence type="ECO:0000313" key="1">
    <source>
        <dbReference type="EMBL" id="GIG44128.1"/>
    </source>
</evidence>
<accession>A0A919UAY7</accession>